<dbReference type="EMBL" id="JAXCLA010000002">
    <property type="protein sequence ID" value="MDY0743894.1"/>
    <property type="molecule type" value="Genomic_DNA"/>
</dbReference>
<sequence>MLKKILIVASVVALSACATSSPDVVQYRDTQRMSTVQDATVLSVRPVTVDGSQSGIGAVSGAMVGSVAGGGVGGNWRDRQAGSVVGLIAGALIGNAVERSSTRQDGYEILVQLRNGERRSVIQGRGEETLAAGDAVILTTTAGKTRITRAPVVVAPDRS</sequence>
<gene>
    <name evidence="2" type="ORF">SNE35_05235</name>
</gene>
<keyword evidence="3" id="KW-1185">Reference proteome</keyword>
<dbReference type="PROSITE" id="PS51257">
    <property type="entry name" value="PROKAR_LIPOPROTEIN"/>
    <property type="match status" value="1"/>
</dbReference>
<organism evidence="2 3">
    <name type="scientific">Roseateles agri</name>
    <dbReference type="NCBI Taxonomy" id="3098619"/>
    <lineage>
        <taxon>Bacteria</taxon>
        <taxon>Pseudomonadati</taxon>
        <taxon>Pseudomonadota</taxon>
        <taxon>Betaproteobacteria</taxon>
        <taxon>Burkholderiales</taxon>
        <taxon>Sphaerotilaceae</taxon>
        <taxon>Roseateles</taxon>
    </lineage>
</organism>
<dbReference type="Proteomes" id="UP001285263">
    <property type="component" value="Unassembled WGS sequence"/>
</dbReference>
<keyword evidence="1" id="KW-0732">Signal</keyword>
<protein>
    <recommendedName>
        <fullName evidence="4">Glycine zipper 2TM domain-containing protein</fullName>
    </recommendedName>
</protein>
<evidence type="ECO:0000313" key="3">
    <source>
        <dbReference type="Proteomes" id="UP001285263"/>
    </source>
</evidence>
<feature type="chain" id="PRO_5046197048" description="Glycine zipper 2TM domain-containing protein" evidence="1">
    <location>
        <begin position="21"/>
        <end position="159"/>
    </location>
</feature>
<evidence type="ECO:0000256" key="1">
    <source>
        <dbReference type="SAM" id="SignalP"/>
    </source>
</evidence>
<evidence type="ECO:0000313" key="2">
    <source>
        <dbReference type="EMBL" id="MDY0743894.1"/>
    </source>
</evidence>
<comment type="caution">
    <text evidence="2">The sequence shown here is derived from an EMBL/GenBank/DDBJ whole genome shotgun (WGS) entry which is preliminary data.</text>
</comment>
<feature type="signal peptide" evidence="1">
    <location>
        <begin position="1"/>
        <end position="20"/>
    </location>
</feature>
<accession>A0ABU5DF44</accession>
<evidence type="ECO:0008006" key="4">
    <source>
        <dbReference type="Google" id="ProtNLM"/>
    </source>
</evidence>
<proteinExistence type="predicted"/>
<dbReference type="RefSeq" id="WP_320421808.1">
    <property type="nucleotide sequence ID" value="NZ_JAXCLA010000002.1"/>
</dbReference>
<name>A0ABU5DF44_9BURK</name>
<reference evidence="2 3" key="1">
    <citation type="submission" date="2023-11" db="EMBL/GenBank/DDBJ databases">
        <title>Paucibacter sp. nov., isolated from fresh soil in Korea.</title>
        <authorList>
            <person name="Le N.T.T."/>
        </authorList>
    </citation>
    <scope>NUCLEOTIDE SEQUENCE [LARGE SCALE GENOMIC DNA]</scope>
    <source>
        <strain evidence="2 3">R3-3</strain>
    </source>
</reference>